<dbReference type="OrthoDB" id="3788327at2759"/>
<dbReference type="RefSeq" id="XP_018037832.1">
    <property type="nucleotide sequence ID" value="XM_018173688.1"/>
</dbReference>
<dbReference type="GeneID" id="28757174"/>
<evidence type="ECO:0000313" key="1">
    <source>
        <dbReference type="EMBL" id="OAG07467.1"/>
    </source>
</evidence>
<gene>
    <name evidence="1" type="ORF">CC84DRAFT_1073520</name>
</gene>
<accession>A0A177CKZ7</accession>
<name>A0A177CKZ7_9PLEO</name>
<feature type="non-terminal residue" evidence="1">
    <location>
        <position position="100"/>
    </location>
</feature>
<proteinExistence type="predicted"/>
<feature type="non-terminal residue" evidence="1">
    <location>
        <position position="1"/>
    </location>
</feature>
<organism evidence="1 2">
    <name type="scientific">Paraphaeosphaeria sporulosa</name>
    <dbReference type="NCBI Taxonomy" id="1460663"/>
    <lineage>
        <taxon>Eukaryota</taxon>
        <taxon>Fungi</taxon>
        <taxon>Dikarya</taxon>
        <taxon>Ascomycota</taxon>
        <taxon>Pezizomycotina</taxon>
        <taxon>Dothideomycetes</taxon>
        <taxon>Pleosporomycetidae</taxon>
        <taxon>Pleosporales</taxon>
        <taxon>Massarineae</taxon>
        <taxon>Didymosphaeriaceae</taxon>
        <taxon>Paraphaeosphaeria</taxon>
    </lineage>
</organism>
<reference evidence="1 2" key="1">
    <citation type="submission" date="2016-05" db="EMBL/GenBank/DDBJ databases">
        <title>Comparative analysis of secretome profiles of manganese(II)-oxidizing ascomycete fungi.</title>
        <authorList>
            <consortium name="DOE Joint Genome Institute"/>
            <person name="Zeiner C.A."/>
            <person name="Purvine S.O."/>
            <person name="Zink E.M."/>
            <person name="Wu S."/>
            <person name="Pasa-Tolic L."/>
            <person name="Chaput D.L."/>
            <person name="Haridas S."/>
            <person name="Grigoriev I.V."/>
            <person name="Santelli C.M."/>
            <person name="Hansel C.M."/>
        </authorList>
    </citation>
    <scope>NUCLEOTIDE SEQUENCE [LARGE SCALE GENOMIC DNA]</scope>
    <source>
        <strain evidence="1 2">AP3s5-JAC2a</strain>
    </source>
</reference>
<protein>
    <submittedName>
        <fullName evidence="1">Uncharacterized protein</fullName>
    </submittedName>
</protein>
<dbReference type="EMBL" id="KV441551">
    <property type="protein sequence ID" value="OAG07467.1"/>
    <property type="molecule type" value="Genomic_DNA"/>
</dbReference>
<dbReference type="InParanoid" id="A0A177CKZ7"/>
<keyword evidence="2" id="KW-1185">Reference proteome</keyword>
<dbReference type="Proteomes" id="UP000077069">
    <property type="component" value="Unassembled WGS sequence"/>
</dbReference>
<dbReference type="AlphaFoldDB" id="A0A177CKZ7"/>
<evidence type="ECO:0000313" key="2">
    <source>
        <dbReference type="Proteomes" id="UP000077069"/>
    </source>
</evidence>
<sequence length="100" mass="11845">LEYAVFRQWKYVSLLISAVQEDGVNCALIWDECEGLQVMAGDWEARVTPGWKVTIVCEDDDVYDNEDDWGEVDDEKDEPWDVEKGHSGEWWFKRWKTRVE</sequence>